<sequence>MVFCMYVLVFICFCYPPCCSLSLLLFAVSNVRLWLLALWNETGPEAGAATSTAEHKMTKMTAATEAKSTDWTSLVTITSTVRLTAVTASPDPTVKSSCTTTDLATSVPEVFPDPATSATQSSAPDKASVNGTRKATNASIPIGAGSCAGIIILIMLAVVGAVTLKRRRGQRSAEMPELQKEQVSLTHAEPLPSHDREQYTTVAEHDQ</sequence>
<organism evidence="3 4">
    <name type="scientific">Megalops atlanticus</name>
    <name type="common">Tarpon</name>
    <name type="synonym">Clupea gigantea</name>
    <dbReference type="NCBI Taxonomy" id="7932"/>
    <lineage>
        <taxon>Eukaryota</taxon>
        <taxon>Metazoa</taxon>
        <taxon>Chordata</taxon>
        <taxon>Craniata</taxon>
        <taxon>Vertebrata</taxon>
        <taxon>Euteleostomi</taxon>
        <taxon>Actinopterygii</taxon>
        <taxon>Neopterygii</taxon>
        <taxon>Teleostei</taxon>
        <taxon>Elopiformes</taxon>
        <taxon>Megalopidae</taxon>
        <taxon>Megalops</taxon>
    </lineage>
</organism>
<protein>
    <submittedName>
        <fullName evidence="3">Uncharacterized protein</fullName>
    </submittedName>
</protein>
<evidence type="ECO:0000256" key="2">
    <source>
        <dbReference type="SAM" id="Phobius"/>
    </source>
</evidence>
<keyword evidence="2" id="KW-0812">Transmembrane</keyword>
<keyword evidence="4" id="KW-1185">Reference proteome</keyword>
<feature type="region of interest" description="Disordered" evidence="1">
    <location>
        <begin position="167"/>
        <end position="207"/>
    </location>
</feature>
<dbReference type="EMBL" id="JAFDVH010000023">
    <property type="protein sequence ID" value="KAG7456276.1"/>
    <property type="molecule type" value="Genomic_DNA"/>
</dbReference>
<name>A0A9D3SVA9_MEGAT</name>
<feature type="region of interest" description="Disordered" evidence="1">
    <location>
        <begin position="109"/>
        <end position="133"/>
    </location>
</feature>
<keyword evidence="2" id="KW-0472">Membrane</keyword>
<dbReference type="AlphaFoldDB" id="A0A9D3SVA9"/>
<accession>A0A9D3SVA9</accession>
<reference evidence="3" key="1">
    <citation type="submission" date="2021-01" db="EMBL/GenBank/DDBJ databases">
        <authorList>
            <person name="Zahm M."/>
            <person name="Roques C."/>
            <person name="Cabau C."/>
            <person name="Klopp C."/>
            <person name="Donnadieu C."/>
            <person name="Jouanno E."/>
            <person name="Lampietro C."/>
            <person name="Louis A."/>
            <person name="Herpin A."/>
            <person name="Echchiki A."/>
            <person name="Berthelot C."/>
            <person name="Parey E."/>
            <person name="Roest-Crollius H."/>
            <person name="Braasch I."/>
            <person name="Postlethwait J."/>
            <person name="Bobe J."/>
            <person name="Montfort J."/>
            <person name="Bouchez O."/>
            <person name="Begum T."/>
            <person name="Mejri S."/>
            <person name="Adams A."/>
            <person name="Chen W.-J."/>
            <person name="Guiguen Y."/>
        </authorList>
    </citation>
    <scope>NUCLEOTIDE SEQUENCE</scope>
    <source>
        <strain evidence="3">YG-15Mar2019-1</strain>
        <tissue evidence="3">Brain</tissue>
    </source>
</reference>
<keyword evidence="2" id="KW-1133">Transmembrane helix</keyword>
<feature type="compositionally biased region" description="Basic and acidic residues" evidence="1">
    <location>
        <begin position="192"/>
        <end position="207"/>
    </location>
</feature>
<feature type="transmembrane region" description="Helical" evidence="2">
    <location>
        <begin position="7"/>
        <end position="28"/>
    </location>
</feature>
<evidence type="ECO:0000256" key="1">
    <source>
        <dbReference type="SAM" id="MobiDB-lite"/>
    </source>
</evidence>
<dbReference type="Proteomes" id="UP001046870">
    <property type="component" value="Chromosome 23"/>
</dbReference>
<proteinExistence type="predicted"/>
<feature type="compositionally biased region" description="Polar residues" evidence="1">
    <location>
        <begin position="116"/>
        <end position="133"/>
    </location>
</feature>
<evidence type="ECO:0000313" key="3">
    <source>
        <dbReference type="EMBL" id="KAG7456276.1"/>
    </source>
</evidence>
<gene>
    <name evidence="3" type="ORF">MATL_G00249990</name>
</gene>
<comment type="caution">
    <text evidence="3">The sequence shown here is derived from an EMBL/GenBank/DDBJ whole genome shotgun (WGS) entry which is preliminary data.</text>
</comment>
<evidence type="ECO:0000313" key="4">
    <source>
        <dbReference type="Proteomes" id="UP001046870"/>
    </source>
</evidence>
<feature type="transmembrane region" description="Helical" evidence="2">
    <location>
        <begin position="140"/>
        <end position="164"/>
    </location>
</feature>